<dbReference type="Gene3D" id="1.10.455.10">
    <property type="entry name" value="Ribosomal protein S7 domain"/>
    <property type="match status" value="1"/>
</dbReference>
<keyword evidence="6" id="KW-0820">tRNA-binding</keyword>
<dbReference type="PROSITE" id="PS00052">
    <property type="entry name" value="RIBOSOMAL_S7"/>
    <property type="match status" value="1"/>
</dbReference>
<comment type="function">
    <text evidence="6">One of the primary rRNA binding proteins, it binds directly to 16S rRNA where it nucleates assembly of the head domain of the 30S subunit. Is located at the subunit interface close to the decoding center, probably blocks exit of the E-site tRNA.</text>
</comment>
<keyword evidence="4 6" id="KW-0689">Ribosomal protein</keyword>
<dbReference type="CDD" id="cd14869">
    <property type="entry name" value="uS7_Bacteria"/>
    <property type="match status" value="1"/>
</dbReference>
<evidence type="ECO:0000256" key="2">
    <source>
        <dbReference type="ARBA" id="ARBA00022730"/>
    </source>
</evidence>
<dbReference type="FunFam" id="1.10.455.10:FF:000001">
    <property type="entry name" value="30S ribosomal protein S7"/>
    <property type="match status" value="1"/>
</dbReference>
<name>V6DG02_9BACT</name>
<dbReference type="HAMAP" id="MF_00480_B">
    <property type="entry name" value="Ribosomal_uS7_B"/>
    <property type="match status" value="1"/>
</dbReference>
<dbReference type="GO" id="GO:0006412">
    <property type="term" value="P:translation"/>
    <property type="evidence" value="ECO:0007669"/>
    <property type="project" value="UniProtKB-UniRule"/>
</dbReference>
<evidence type="ECO:0000313" key="9">
    <source>
        <dbReference type="EMBL" id="CDK30517.1"/>
    </source>
</evidence>
<dbReference type="EMBL" id="HG793133">
    <property type="protein sequence ID" value="CDK30517.1"/>
    <property type="molecule type" value="Genomic_DNA"/>
</dbReference>
<dbReference type="KEGG" id="dpb:BABL1_gene_502"/>
<dbReference type="InterPro" id="IPR005717">
    <property type="entry name" value="Ribosomal_uS7_bac/org-type"/>
</dbReference>
<dbReference type="Proteomes" id="UP000018769">
    <property type="component" value="Chromosome I"/>
</dbReference>
<comment type="similarity">
    <text evidence="1 6 7">Belongs to the universal ribosomal protein uS7 family.</text>
</comment>
<sequence>MPRRKSVNFIRDVGVDPRYGSETVQKLINVIMWRGKKNAARKIVYESLDVISKKVGGDKNKSLEFFLKALDQIIPTIEVRARRVGGGVYQIPMEVRSNRGRALAMRWLISAASSRSDKTMGIRLANELIEAHDGRGAAVKKRLDVYKMAESNRAFAHYAW</sequence>
<feature type="domain" description="Small ribosomal subunit protein uS7" evidence="8">
    <location>
        <begin position="6"/>
        <end position="153"/>
    </location>
</feature>
<dbReference type="InterPro" id="IPR020606">
    <property type="entry name" value="Ribosomal_uS7_CS"/>
</dbReference>
<dbReference type="PATRIC" id="fig|673862.3.peg.403"/>
<dbReference type="PIRSF" id="PIRSF002122">
    <property type="entry name" value="RPS7p_RPS7a_RPS5e_RPS7o"/>
    <property type="match status" value="1"/>
</dbReference>
<dbReference type="InterPro" id="IPR023798">
    <property type="entry name" value="Ribosomal_uS7_dom"/>
</dbReference>
<dbReference type="HOGENOM" id="CLU_072226_1_1_7"/>
<evidence type="ECO:0000256" key="5">
    <source>
        <dbReference type="ARBA" id="ARBA00023274"/>
    </source>
</evidence>
<keyword evidence="5 6" id="KW-0687">Ribonucleoprotein</keyword>
<evidence type="ECO:0000313" key="10">
    <source>
        <dbReference type="Proteomes" id="UP000018769"/>
    </source>
</evidence>
<dbReference type="GO" id="GO:0019843">
    <property type="term" value="F:rRNA binding"/>
    <property type="evidence" value="ECO:0007669"/>
    <property type="project" value="UniProtKB-UniRule"/>
</dbReference>
<dbReference type="Pfam" id="PF00177">
    <property type="entry name" value="Ribosomal_S7"/>
    <property type="match status" value="1"/>
</dbReference>
<reference evidence="9 10" key="1">
    <citation type="journal article" date="2015" name="Biol. Direct">
        <title>Babela massiliensis, a representative of a widespread bacterial phylum with unusual adaptations to parasitism in amoebae.</title>
        <authorList>
            <person name="Pagnier I."/>
            <person name="Yutin N."/>
            <person name="Croce O."/>
            <person name="Makarova K.S."/>
            <person name="Wolf Y.I."/>
            <person name="Benamar S."/>
            <person name="Raoult D."/>
            <person name="Koonin E.V."/>
            <person name="La Scola B."/>
        </authorList>
    </citation>
    <scope>NUCLEOTIDE SEQUENCE [LARGE SCALE GENOMIC DNA]</scope>
    <source>
        <strain evidence="10">BABL1</strain>
    </source>
</reference>
<comment type="subunit">
    <text evidence="6">Part of the 30S ribosomal subunit. Contacts proteins S9 and S11.</text>
</comment>
<dbReference type="GO" id="GO:0015935">
    <property type="term" value="C:small ribosomal subunit"/>
    <property type="evidence" value="ECO:0007669"/>
    <property type="project" value="InterPro"/>
</dbReference>
<accession>V6DG02</accession>
<evidence type="ECO:0000256" key="3">
    <source>
        <dbReference type="ARBA" id="ARBA00022884"/>
    </source>
</evidence>
<evidence type="ECO:0000256" key="6">
    <source>
        <dbReference type="HAMAP-Rule" id="MF_00480"/>
    </source>
</evidence>
<keyword evidence="10" id="KW-1185">Reference proteome</keyword>
<dbReference type="eggNOG" id="COG0049">
    <property type="taxonomic scope" value="Bacteria"/>
</dbReference>
<dbReference type="OrthoDB" id="9807653at2"/>
<dbReference type="GO" id="GO:0000049">
    <property type="term" value="F:tRNA binding"/>
    <property type="evidence" value="ECO:0007669"/>
    <property type="project" value="UniProtKB-UniRule"/>
</dbReference>
<organism evidence="9 10">
    <name type="scientific">Candidatus Babela massiliensis</name>
    <dbReference type="NCBI Taxonomy" id="673862"/>
    <lineage>
        <taxon>Bacteria</taxon>
        <taxon>Candidatus Babelota</taxon>
        <taxon>Candidatus Babeliae</taxon>
        <taxon>Candidatus Babeliales</taxon>
        <taxon>Candidatus Babeliaceae</taxon>
        <taxon>Candidatus Babela</taxon>
    </lineage>
</organism>
<dbReference type="SUPFAM" id="SSF47973">
    <property type="entry name" value="Ribosomal protein S7"/>
    <property type="match status" value="1"/>
</dbReference>
<dbReference type="GO" id="GO:0003735">
    <property type="term" value="F:structural constituent of ribosome"/>
    <property type="evidence" value="ECO:0007669"/>
    <property type="project" value="InterPro"/>
</dbReference>
<evidence type="ECO:0000259" key="8">
    <source>
        <dbReference type="Pfam" id="PF00177"/>
    </source>
</evidence>
<evidence type="ECO:0000256" key="4">
    <source>
        <dbReference type="ARBA" id="ARBA00022980"/>
    </source>
</evidence>
<dbReference type="AlphaFoldDB" id="V6DG02"/>
<dbReference type="RefSeq" id="WP_023791768.1">
    <property type="nucleotide sequence ID" value="NC_023003.1"/>
</dbReference>
<protein>
    <recommendedName>
        <fullName evidence="6">Small ribosomal subunit protein uS7</fullName>
    </recommendedName>
</protein>
<dbReference type="NCBIfam" id="TIGR01029">
    <property type="entry name" value="rpsG_bact"/>
    <property type="match status" value="1"/>
</dbReference>
<gene>
    <name evidence="6 9" type="primary">rpsG</name>
    <name evidence="9" type="ORF">BABL1_gene_502</name>
</gene>
<evidence type="ECO:0000256" key="7">
    <source>
        <dbReference type="RuleBase" id="RU003619"/>
    </source>
</evidence>
<proteinExistence type="inferred from homology"/>
<dbReference type="InterPro" id="IPR036823">
    <property type="entry name" value="Ribosomal_uS7_dom_sf"/>
</dbReference>
<keyword evidence="2 6" id="KW-0699">rRNA-binding</keyword>
<evidence type="ECO:0000256" key="1">
    <source>
        <dbReference type="ARBA" id="ARBA00007151"/>
    </source>
</evidence>
<dbReference type="STRING" id="673862.BABL1_gene_502"/>
<keyword evidence="3 6" id="KW-0694">RNA-binding</keyword>
<dbReference type="PANTHER" id="PTHR11205">
    <property type="entry name" value="RIBOSOMAL PROTEIN S7"/>
    <property type="match status" value="1"/>
</dbReference>
<dbReference type="InterPro" id="IPR000235">
    <property type="entry name" value="Ribosomal_uS7"/>
</dbReference>